<dbReference type="InterPro" id="IPR038005">
    <property type="entry name" value="RX-like_CC"/>
</dbReference>
<dbReference type="SUPFAM" id="SSF52058">
    <property type="entry name" value="L domain-like"/>
    <property type="match status" value="1"/>
</dbReference>
<dbReference type="PANTHER" id="PTHR36766">
    <property type="entry name" value="PLANT BROAD-SPECTRUM MILDEW RESISTANCE PROTEIN RPW8"/>
    <property type="match status" value="1"/>
</dbReference>
<feature type="domain" description="Disease resistance N-terminal" evidence="6">
    <location>
        <begin position="58"/>
        <end position="143"/>
    </location>
</feature>
<dbReference type="GO" id="GO:0005524">
    <property type="term" value="F:ATP binding"/>
    <property type="evidence" value="ECO:0007669"/>
    <property type="project" value="UniProtKB-KW"/>
</dbReference>
<reference evidence="8" key="2">
    <citation type="journal article" date="2023" name="Int. J. Mol. Sci.">
        <title>De Novo Assembly and Annotation of 11 Diverse Shrub Willow (Salix) Genomes Reveals Novel Gene Organization in Sex-Linked Regions.</title>
        <authorList>
            <person name="Hyden B."/>
            <person name="Feng K."/>
            <person name="Yates T.B."/>
            <person name="Jawdy S."/>
            <person name="Cereghino C."/>
            <person name="Smart L.B."/>
            <person name="Muchero W."/>
        </authorList>
    </citation>
    <scope>NUCLEOTIDE SEQUENCE</scope>
    <source>
        <tissue evidence="8">Shoot tip</tissue>
    </source>
</reference>
<evidence type="ECO:0000256" key="3">
    <source>
        <dbReference type="ARBA" id="ARBA00022821"/>
    </source>
</evidence>
<dbReference type="Proteomes" id="UP001151532">
    <property type="component" value="Chromosome 9"/>
</dbReference>
<dbReference type="EMBL" id="JAPFFK010000018">
    <property type="protein sequence ID" value="KAJ6693005.1"/>
    <property type="molecule type" value="Genomic_DNA"/>
</dbReference>
<dbReference type="InterPro" id="IPR041118">
    <property type="entry name" value="Rx_N"/>
</dbReference>
<reference evidence="8" key="1">
    <citation type="submission" date="2022-11" db="EMBL/GenBank/DDBJ databases">
        <authorList>
            <person name="Hyden B.L."/>
            <person name="Feng K."/>
            <person name="Yates T."/>
            <person name="Jawdy S."/>
            <person name="Smart L.B."/>
            <person name="Muchero W."/>
        </authorList>
    </citation>
    <scope>NUCLEOTIDE SEQUENCE</scope>
    <source>
        <tissue evidence="8">Shoot tip</tissue>
    </source>
</reference>
<evidence type="ECO:0000256" key="2">
    <source>
        <dbReference type="ARBA" id="ARBA00022741"/>
    </source>
</evidence>
<evidence type="ECO:0000259" key="7">
    <source>
        <dbReference type="Pfam" id="PF23598"/>
    </source>
</evidence>
<gene>
    <name evidence="8" type="ORF">OIU79_014693</name>
</gene>
<dbReference type="Pfam" id="PF18052">
    <property type="entry name" value="Rx_N"/>
    <property type="match status" value="1"/>
</dbReference>
<evidence type="ECO:0000256" key="1">
    <source>
        <dbReference type="ARBA" id="ARBA00022737"/>
    </source>
</evidence>
<sequence length="571" mass="65331">MLHHINHYRNWQLFRRRLRCPSENIISLSSQSFFISTTSPLNSKRTWQKLFATDTTKSLLRKLGSSAVPSAWGLEADLSRLEERLSAINTVLSDAEKIQSKNDSIRLWLHDLIEVLYDAEDALDEIECETLRRKVVKTTGSTSRKVRRFFSSSSMIAFRLRMGHKIKNIMERLAEISSLKSNFNLNERTNDDSHVLHEEKEILYRSFVSFSGLIGRDEEKERIINILVEPFREARNECSIISSQNHQISKTSRHLSVLDSNSLFDQALPKHPHKLHHVRSIVFATSLEGLGCKAGFEKCLSEFKHLRSLELMDDSEFEVFPERVGALKHLRYLNFAGNAKMKRLPKSIFKLQSLQAMVVGVGLEELPKDVRYMISLGFLFLVTKQKRLPEGGIGCLECLQTLVISYCENLENLCEDMQGLKSLQKLYICGCKSLISLPGSMKCLTALKELFIGDCEKLDMMTLDEEKERETQRLSLQIVAFGGLPATQALPKQLLHGCTNSLERFMIVDCPNIIELPECISNLKKLQNLQIVRCPGLRKRCQRETGEDWPKISHVPEFYVESDDSSEETSD</sequence>
<evidence type="ECO:0000259" key="6">
    <source>
        <dbReference type="Pfam" id="PF18052"/>
    </source>
</evidence>
<evidence type="ECO:0000313" key="9">
    <source>
        <dbReference type="Proteomes" id="UP001151532"/>
    </source>
</evidence>
<keyword evidence="2" id="KW-0547">Nucleotide-binding</keyword>
<keyword evidence="5" id="KW-0175">Coiled coil</keyword>
<evidence type="ECO:0000313" key="8">
    <source>
        <dbReference type="EMBL" id="KAJ6693005.1"/>
    </source>
</evidence>
<dbReference type="Gene3D" id="1.20.5.4130">
    <property type="match status" value="1"/>
</dbReference>
<dbReference type="OrthoDB" id="2018467at2759"/>
<feature type="domain" description="Disease resistance R13L4/SHOC-2-like LRR" evidence="7">
    <location>
        <begin position="292"/>
        <end position="486"/>
    </location>
</feature>
<keyword evidence="1" id="KW-0677">Repeat</keyword>
<dbReference type="Gene3D" id="3.80.10.10">
    <property type="entry name" value="Ribonuclease Inhibitor"/>
    <property type="match status" value="2"/>
</dbReference>
<dbReference type="PANTHER" id="PTHR36766:SF61">
    <property type="entry name" value="NB-ARC DOMAIN DISEASE RESISTANCE PROTEIN"/>
    <property type="match status" value="1"/>
</dbReference>
<feature type="coiled-coil region" evidence="5">
    <location>
        <begin position="78"/>
        <end position="129"/>
    </location>
</feature>
<evidence type="ECO:0000256" key="4">
    <source>
        <dbReference type="ARBA" id="ARBA00022840"/>
    </source>
</evidence>
<comment type="caution">
    <text evidence="8">The sequence shown here is derived from an EMBL/GenBank/DDBJ whole genome shotgun (WGS) entry which is preliminary data.</text>
</comment>
<dbReference type="InterPro" id="IPR055414">
    <property type="entry name" value="LRR_R13L4/SHOC2-like"/>
</dbReference>
<name>A0A9Q0SXR2_SALPP</name>
<dbReference type="CDD" id="cd14798">
    <property type="entry name" value="RX-CC_like"/>
    <property type="match status" value="1"/>
</dbReference>
<dbReference type="Pfam" id="PF23598">
    <property type="entry name" value="LRR_14"/>
    <property type="match status" value="1"/>
</dbReference>
<dbReference type="GO" id="GO:0006952">
    <property type="term" value="P:defense response"/>
    <property type="evidence" value="ECO:0007669"/>
    <property type="project" value="UniProtKB-KW"/>
</dbReference>
<proteinExistence type="predicted"/>
<evidence type="ECO:0000256" key="5">
    <source>
        <dbReference type="SAM" id="Coils"/>
    </source>
</evidence>
<keyword evidence="4" id="KW-0067">ATP-binding</keyword>
<keyword evidence="9" id="KW-1185">Reference proteome</keyword>
<accession>A0A9Q0SXR2</accession>
<keyword evidence="3" id="KW-0611">Plant defense</keyword>
<dbReference type="AlphaFoldDB" id="A0A9Q0SXR2"/>
<protein>
    <recommendedName>
        <fullName evidence="10">Rx N-terminal domain-containing protein</fullName>
    </recommendedName>
</protein>
<dbReference type="InterPro" id="IPR032675">
    <property type="entry name" value="LRR_dom_sf"/>
</dbReference>
<organism evidence="8 9">
    <name type="scientific">Salix purpurea</name>
    <name type="common">Purple osier willow</name>
    <dbReference type="NCBI Taxonomy" id="77065"/>
    <lineage>
        <taxon>Eukaryota</taxon>
        <taxon>Viridiplantae</taxon>
        <taxon>Streptophyta</taxon>
        <taxon>Embryophyta</taxon>
        <taxon>Tracheophyta</taxon>
        <taxon>Spermatophyta</taxon>
        <taxon>Magnoliopsida</taxon>
        <taxon>eudicotyledons</taxon>
        <taxon>Gunneridae</taxon>
        <taxon>Pentapetalae</taxon>
        <taxon>rosids</taxon>
        <taxon>fabids</taxon>
        <taxon>Malpighiales</taxon>
        <taxon>Salicaceae</taxon>
        <taxon>Saliceae</taxon>
        <taxon>Salix</taxon>
    </lineage>
</organism>
<evidence type="ECO:0008006" key="10">
    <source>
        <dbReference type="Google" id="ProtNLM"/>
    </source>
</evidence>